<organism evidence="3">
    <name type="scientific">Cyprideis torosa</name>
    <dbReference type="NCBI Taxonomy" id="163714"/>
    <lineage>
        <taxon>Eukaryota</taxon>
        <taxon>Metazoa</taxon>
        <taxon>Ecdysozoa</taxon>
        <taxon>Arthropoda</taxon>
        <taxon>Crustacea</taxon>
        <taxon>Oligostraca</taxon>
        <taxon>Ostracoda</taxon>
        <taxon>Podocopa</taxon>
        <taxon>Podocopida</taxon>
        <taxon>Cytherocopina</taxon>
        <taxon>Cytheroidea</taxon>
        <taxon>Cytherideidae</taxon>
        <taxon>Cyprideis</taxon>
    </lineage>
</organism>
<protein>
    <submittedName>
        <fullName evidence="3">Uncharacterized protein</fullName>
    </submittedName>
</protein>
<accession>A0A7R8W801</accession>
<feature type="region of interest" description="Disordered" evidence="1">
    <location>
        <begin position="123"/>
        <end position="147"/>
    </location>
</feature>
<gene>
    <name evidence="3" type="ORF">CTOB1V02_LOCUS4560</name>
</gene>
<dbReference type="AlphaFoldDB" id="A0A7R8W801"/>
<reference evidence="3" key="1">
    <citation type="submission" date="2020-11" db="EMBL/GenBank/DDBJ databases">
        <authorList>
            <person name="Tran Van P."/>
        </authorList>
    </citation>
    <scope>NUCLEOTIDE SEQUENCE</scope>
</reference>
<keyword evidence="2" id="KW-0812">Transmembrane</keyword>
<evidence type="ECO:0000256" key="2">
    <source>
        <dbReference type="SAM" id="Phobius"/>
    </source>
</evidence>
<sequence length="147" mass="16294">MPTYLASCNPDDCHENATTYCPCGPHEMCLGYAMTNETGPANVTCCIWLCSTMSDYIIATFSALLFPLLIVIGISLCCFGVCRIHQARRQRPIQNRSVTANPALCSISGVLVMDENQDRPPTYMECVSDHNGQPSTPRRNKKRRSSK</sequence>
<keyword evidence="2" id="KW-1133">Transmembrane helix</keyword>
<feature type="transmembrane region" description="Helical" evidence="2">
    <location>
        <begin position="57"/>
        <end position="82"/>
    </location>
</feature>
<feature type="compositionally biased region" description="Basic residues" evidence="1">
    <location>
        <begin position="138"/>
        <end position="147"/>
    </location>
</feature>
<keyword evidence="2" id="KW-0472">Membrane</keyword>
<evidence type="ECO:0000313" key="3">
    <source>
        <dbReference type="EMBL" id="CAD7226644.1"/>
    </source>
</evidence>
<dbReference type="EMBL" id="OB660882">
    <property type="protein sequence ID" value="CAD7226644.1"/>
    <property type="molecule type" value="Genomic_DNA"/>
</dbReference>
<proteinExistence type="predicted"/>
<evidence type="ECO:0000256" key="1">
    <source>
        <dbReference type="SAM" id="MobiDB-lite"/>
    </source>
</evidence>
<name>A0A7R8W801_9CRUS</name>